<dbReference type="AlphaFoldDB" id="A0ABD2Z9W2"/>
<protein>
    <recommendedName>
        <fullName evidence="4">Small auxin up regulated protein</fullName>
    </recommendedName>
</protein>
<sequence>MAIRLFSKIPQAKQISKFKTRVVSSTTAEVPKGHMTVYVGEIQKKRFVIPISYLNHPSFLALLKKAEEEFGFNHPTGGPTIPCREEAFIYLTSQFENPSGATS</sequence>
<evidence type="ECO:0000256" key="1">
    <source>
        <dbReference type="ARBA" id="ARBA00006974"/>
    </source>
</evidence>
<dbReference type="EMBL" id="JBJUIK010000010">
    <property type="protein sequence ID" value="KAL3515070.1"/>
    <property type="molecule type" value="Genomic_DNA"/>
</dbReference>
<dbReference type="Pfam" id="PF02519">
    <property type="entry name" value="Auxin_inducible"/>
    <property type="match status" value="1"/>
</dbReference>
<name>A0ABD2Z9W2_9GENT</name>
<comment type="similarity">
    <text evidence="1">Belongs to the ARG7 family.</text>
</comment>
<gene>
    <name evidence="2" type="ORF">ACH5RR_021972</name>
</gene>
<dbReference type="InterPro" id="IPR003676">
    <property type="entry name" value="SAUR_fam"/>
</dbReference>
<dbReference type="Proteomes" id="UP001630127">
    <property type="component" value="Unassembled WGS sequence"/>
</dbReference>
<reference evidence="2 3" key="1">
    <citation type="submission" date="2024-11" db="EMBL/GenBank/DDBJ databases">
        <title>A near-complete genome assembly of Cinchona calisaya.</title>
        <authorList>
            <person name="Lian D.C."/>
            <person name="Zhao X.W."/>
            <person name="Wei L."/>
        </authorList>
    </citation>
    <scope>NUCLEOTIDE SEQUENCE [LARGE SCALE GENOMIC DNA]</scope>
    <source>
        <tissue evidence="2">Nenye</tissue>
    </source>
</reference>
<proteinExistence type="inferred from homology"/>
<organism evidence="2 3">
    <name type="scientific">Cinchona calisaya</name>
    <dbReference type="NCBI Taxonomy" id="153742"/>
    <lineage>
        <taxon>Eukaryota</taxon>
        <taxon>Viridiplantae</taxon>
        <taxon>Streptophyta</taxon>
        <taxon>Embryophyta</taxon>
        <taxon>Tracheophyta</taxon>
        <taxon>Spermatophyta</taxon>
        <taxon>Magnoliopsida</taxon>
        <taxon>eudicotyledons</taxon>
        <taxon>Gunneridae</taxon>
        <taxon>Pentapetalae</taxon>
        <taxon>asterids</taxon>
        <taxon>lamiids</taxon>
        <taxon>Gentianales</taxon>
        <taxon>Rubiaceae</taxon>
        <taxon>Cinchonoideae</taxon>
        <taxon>Cinchoneae</taxon>
        <taxon>Cinchona</taxon>
    </lineage>
</organism>
<evidence type="ECO:0000313" key="3">
    <source>
        <dbReference type="Proteomes" id="UP001630127"/>
    </source>
</evidence>
<evidence type="ECO:0008006" key="4">
    <source>
        <dbReference type="Google" id="ProtNLM"/>
    </source>
</evidence>
<keyword evidence="3" id="KW-1185">Reference proteome</keyword>
<comment type="caution">
    <text evidence="2">The sequence shown here is derived from an EMBL/GenBank/DDBJ whole genome shotgun (WGS) entry which is preliminary data.</text>
</comment>
<evidence type="ECO:0000313" key="2">
    <source>
        <dbReference type="EMBL" id="KAL3515070.1"/>
    </source>
</evidence>
<dbReference type="PANTHER" id="PTHR31929">
    <property type="entry name" value="SAUR-LIKE AUXIN-RESPONSIVE PROTEIN FAMILY-RELATED"/>
    <property type="match status" value="1"/>
</dbReference>
<accession>A0ABD2Z9W2</accession>